<feature type="transmembrane region" description="Helical" evidence="1">
    <location>
        <begin position="12"/>
        <end position="28"/>
    </location>
</feature>
<protein>
    <submittedName>
        <fullName evidence="2 3">Uncharacterized protein</fullName>
    </submittedName>
</protein>
<dbReference type="Proteomes" id="UP000006727">
    <property type="component" value="Chromosome 22"/>
</dbReference>
<keyword evidence="1" id="KW-0812">Transmembrane</keyword>
<evidence type="ECO:0000313" key="3">
    <source>
        <dbReference type="EnsemblPlants" id="Pp3c22_22471V3.1"/>
    </source>
</evidence>
<reference evidence="3" key="3">
    <citation type="submission" date="2020-12" db="UniProtKB">
        <authorList>
            <consortium name="EnsemblPlants"/>
        </authorList>
    </citation>
    <scope>IDENTIFICATION</scope>
</reference>
<organism evidence="2">
    <name type="scientific">Physcomitrium patens</name>
    <name type="common">Spreading-leaved earth moss</name>
    <name type="synonym">Physcomitrella patens</name>
    <dbReference type="NCBI Taxonomy" id="3218"/>
    <lineage>
        <taxon>Eukaryota</taxon>
        <taxon>Viridiplantae</taxon>
        <taxon>Streptophyta</taxon>
        <taxon>Embryophyta</taxon>
        <taxon>Bryophyta</taxon>
        <taxon>Bryophytina</taxon>
        <taxon>Bryopsida</taxon>
        <taxon>Funariidae</taxon>
        <taxon>Funariales</taxon>
        <taxon>Funariaceae</taxon>
        <taxon>Physcomitrium</taxon>
    </lineage>
</organism>
<dbReference type="EnsemblPlants" id="Pp3c22_22471V3.1">
    <property type="protein sequence ID" value="Pp3c22_22471V3.1"/>
    <property type="gene ID" value="Pp3c22_22471"/>
</dbReference>
<feature type="transmembrane region" description="Helical" evidence="1">
    <location>
        <begin position="34"/>
        <end position="57"/>
    </location>
</feature>
<keyword evidence="1" id="KW-0472">Membrane</keyword>
<dbReference type="AlphaFoldDB" id="A0A2K1IPC9"/>
<dbReference type="Gramene" id="Pp3c22_22471V3.1">
    <property type="protein sequence ID" value="Pp3c22_22471V3.1"/>
    <property type="gene ID" value="Pp3c22_22471"/>
</dbReference>
<gene>
    <name evidence="2" type="ORF">PHYPA_027447</name>
</gene>
<dbReference type="InParanoid" id="A0A2K1IPC9"/>
<reference evidence="2 4" key="2">
    <citation type="journal article" date="2018" name="Plant J.">
        <title>The Physcomitrella patens chromosome-scale assembly reveals moss genome structure and evolution.</title>
        <authorList>
            <person name="Lang D."/>
            <person name="Ullrich K.K."/>
            <person name="Murat F."/>
            <person name="Fuchs J."/>
            <person name="Jenkins J."/>
            <person name="Haas F.B."/>
            <person name="Piednoel M."/>
            <person name="Gundlach H."/>
            <person name="Van Bel M."/>
            <person name="Meyberg R."/>
            <person name="Vives C."/>
            <person name="Morata J."/>
            <person name="Symeonidi A."/>
            <person name="Hiss M."/>
            <person name="Muchero W."/>
            <person name="Kamisugi Y."/>
            <person name="Saleh O."/>
            <person name="Blanc G."/>
            <person name="Decker E.L."/>
            <person name="van Gessel N."/>
            <person name="Grimwood J."/>
            <person name="Hayes R.D."/>
            <person name="Graham S.W."/>
            <person name="Gunter L.E."/>
            <person name="McDaniel S.F."/>
            <person name="Hoernstein S.N.W."/>
            <person name="Larsson A."/>
            <person name="Li F.W."/>
            <person name="Perroud P.F."/>
            <person name="Phillips J."/>
            <person name="Ranjan P."/>
            <person name="Rokshar D.S."/>
            <person name="Rothfels C.J."/>
            <person name="Schneider L."/>
            <person name="Shu S."/>
            <person name="Stevenson D.W."/>
            <person name="Thummler F."/>
            <person name="Tillich M."/>
            <person name="Villarreal Aguilar J.C."/>
            <person name="Widiez T."/>
            <person name="Wong G.K."/>
            <person name="Wymore A."/>
            <person name="Zhang Y."/>
            <person name="Zimmer A.D."/>
            <person name="Quatrano R.S."/>
            <person name="Mayer K.F.X."/>
            <person name="Goodstein D."/>
            <person name="Casacuberta J.M."/>
            <person name="Vandepoele K."/>
            <person name="Reski R."/>
            <person name="Cuming A.C."/>
            <person name="Tuskan G.A."/>
            <person name="Maumus F."/>
            <person name="Salse J."/>
            <person name="Schmutz J."/>
            <person name="Rensing S.A."/>
        </authorList>
    </citation>
    <scope>NUCLEOTIDE SEQUENCE [LARGE SCALE GENOMIC DNA]</scope>
    <source>
        <strain evidence="3 4">cv. Gransden 2004</strain>
    </source>
</reference>
<keyword evidence="4" id="KW-1185">Reference proteome</keyword>
<evidence type="ECO:0000256" key="1">
    <source>
        <dbReference type="SAM" id="Phobius"/>
    </source>
</evidence>
<accession>A0A2K1IPC9</accession>
<keyword evidence="1" id="KW-1133">Transmembrane helix</keyword>
<reference evidence="2 4" key="1">
    <citation type="journal article" date="2008" name="Science">
        <title>The Physcomitrella genome reveals evolutionary insights into the conquest of land by plants.</title>
        <authorList>
            <person name="Rensing S."/>
            <person name="Lang D."/>
            <person name="Zimmer A."/>
            <person name="Terry A."/>
            <person name="Salamov A."/>
            <person name="Shapiro H."/>
            <person name="Nishiyama T."/>
            <person name="Perroud P.-F."/>
            <person name="Lindquist E."/>
            <person name="Kamisugi Y."/>
            <person name="Tanahashi T."/>
            <person name="Sakakibara K."/>
            <person name="Fujita T."/>
            <person name="Oishi K."/>
            <person name="Shin-I T."/>
            <person name="Kuroki Y."/>
            <person name="Toyoda A."/>
            <person name="Suzuki Y."/>
            <person name="Hashimoto A."/>
            <person name="Yamaguchi K."/>
            <person name="Sugano A."/>
            <person name="Kohara Y."/>
            <person name="Fujiyama A."/>
            <person name="Anterola A."/>
            <person name="Aoki S."/>
            <person name="Ashton N."/>
            <person name="Barbazuk W.B."/>
            <person name="Barker E."/>
            <person name="Bennetzen J."/>
            <person name="Bezanilla M."/>
            <person name="Blankenship R."/>
            <person name="Cho S.H."/>
            <person name="Dutcher S."/>
            <person name="Estelle M."/>
            <person name="Fawcett J.A."/>
            <person name="Gundlach H."/>
            <person name="Hanada K."/>
            <person name="Heyl A."/>
            <person name="Hicks K.A."/>
            <person name="Hugh J."/>
            <person name="Lohr M."/>
            <person name="Mayer K."/>
            <person name="Melkozernov A."/>
            <person name="Murata T."/>
            <person name="Nelson D."/>
            <person name="Pils B."/>
            <person name="Prigge M."/>
            <person name="Reiss B."/>
            <person name="Renner T."/>
            <person name="Rombauts S."/>
            <person name="Rushton P."/>
            <person name="Sanderfoot A."/>
            <person name="Schween G."/>
            <person name="Shiu S.-H."/>
            <person name="Stueber K."/>
            <person name="Theodoulou F.L."/>
            <person name="Tu H."/>
            <person name="Van de Peer Y."/>
            <person name="Verrier P.J."/>
            <person name="Waters E."/>
            <person name="Wood A."/>
            <person name="Yang L."/>
            <person name="Cove D."/>
            <person name="Cuming A."/>
            <person name="Hasebe M."/>
            <person name="Lucas S."/>
            <person name="Mishler D.B."/>
            <person name="Reski R."/>
            <person name="Grigoriev I."/>
            <person name="Quatrano R.S."/>
            <person name="Boore J.L."/>
        </authorList>
    </citation>
    <scope>NUCLEOTIDE SEQUENCE [LARGE SCALE GENOMIC DNA]</scope>
    <source>
        <strain evidence="3 4">cv. Gransden 2004</strain>
    </source>
</reference>
<evidence type="ECO:0000313" key="4">
    <source>
        <dbReference type="Proteomes" id="UP000006727"/>
    </source>
</evidence>
<name>A0A2K1IPC9_PHYPA</name>
<evidence type="ECO:0000313" key="2">
    <source>
        <dbReference type="EMBL" id="PNR31130.1"/>
    </source>
</evidence>
<proteinExistence type="predicted"/>
<dbReference type="EMBL" id="ABEU02000022">
    <property type="protein sequence ID" value="PNR31130.1"/>
    <property type="molecule type" value="Genomic_DNA"/>
</dbReference>
<sequence>MGRFSGVKCERRCSIALVANFFFLIFRFCSEHFITAYFFFGGFIFELITNTGAVLGCSKSLEEQLQQHNGRHGAQND</sequence>